<accession>A0ABU0E1R9</accession>
<keyword evidence="3" id="KW-1185">Reference proteome</keyword>
<dbReference type="EMBL" id="JAUSUR010000002">
    <property type="protein sequence ID" value="MDQ0360750.1"/>
    <property type="molecule type" value="Genomic_DNA"/>
</dbReference>
<evidence type="ECO:0000313" key="3">
    <source>
        <dbReference type="Proteomes" id="UP001230220"/>
    </source>
</evidence>
<protein>
    <submittedName>
        <fullName evidence="2">Uncharacterized protein</fullName>
    </submittedName>
</protein>
<reference evidence="2 3" key="1">
    <citation type="submission" date="2023-07" db="EMBL/GenBank/DDBJ databases">
        <title>Genomic Encyclopedia of Type Strains, Phase IV (KMG-IV): sequencing the most valuable type-strain genomes for metagenomic binning, comparative biology and taxonomic classification.</title>
        <authorList>
            <person name="Goeker M."/>
        </authorList>
    </citation>
    <scope>NUCLEOTIDE SEQUENCE [LARGE SCALE GENOMIC DNA]</scope>
    <source>
        <strain evidence="2 3">DSM 16784</strain>
    </source>
</reference>
<dbReference type="PROSITE" id="PS51257">
    <property type="entry name" value="PROKAR_LIPOPROTEIN"/>
    <property type="match status" value="1"/>
</dbReference>
<feature type="chain" id="PRO_5046273539" evidence="1">
    <location>
        <begin position="26"/>
        <end position="267"/>
    </location>
</feature>
<comment type="caution">
    <text evidence="2">The sequence shown here is derived from an EMBL/GenBank/DDBJ whole genome shotgun (WGS) entry which is preliminary data.</text>
</comment>
<dbReference type="Proteomes" id="UP001230220">
    <property type="component" value="Unassembled WGS sequence"/>
</dbReference>
<dbReference type="RefSeq" id="WP_307406883.1">
    <property type="nucleotide sequence ID" value="NZ_JAUSUR010000002.1"/>
</dbReference>
<evidence type="ECO:0000256" key="1">
    <source>
        <dbReference type="SAM" id="SignalP"/>
    </source>
</evidence>
<sequence>MRGTIKKLIYGTLILLLIACSTNNADNKANQKQAEFEKDQYLVKIDINEYESYSEDKYNKTEYLNDRDRYPQYNQFKEHLENVVIYHDAVKKEDVSLWEMKIRDNWGYSQGTLLLAYKVEIEGKEKYLGVDQITGKAFSWDETRGLKSISSLETPTVFEDSLSALTYVKENIWDPGRFTVNFDLKLHQNEDGEYFYMSERTALGPEQEVAYRIDISENADNSYTAHCYEIIMASYGSHTATTYWLSVQKTGFIQDIVFFDIWIADME</sequence>
<gene>
    <name evidence="2" type="ORF">J2S15_001495</name>
</gene>
<name>A0ABU0E1R9_9FIRM</name>
<proteinExistence type="predicted"/>
<organism evidence="2 3">
    <name type="scientific">Breznakia pachnodae</name>
    <dbReference type="NCBI Taxonomy" id="265178"/>
    <lineage>
        <taxon>Bacteria</taxon>
        <taxon>Bacillati</taxon>
        <taxon>Bacillota</taxon>
        <taxon>Erysipelotrichia</taxon>
        <taxon>Erysipelotrichales</taxon>
        <taxon>Erysipelotrichaceae</taxon>
        <taxon>Breznakia</taxon>
    </lineage>
</organism>
<feature type="signal peptide" evidence="1">
    <location>
        <begin position="1"/>
        <end position="25"/>
    </location>
</feature>
<evidence type="ECO:0000313" key="2">
    <source>
        <dbReference type="EMBL" id="MDQ0360750.1"/>
    </source>
</evidence>
<keyword evidence="1" id="KW-0732">Signal</keyword>